<dbReference type="InterPro" id="IPR015422">
    <property type="entry name" value="PyrdxlP-dep_Trfase_small"/>
</dbReference>
<name>A0ABS4KQ37_9CLOT</name>
<dbReference type="CDD" id="cd00609">
    <property type="entry name" value="AAT_like"/>
    <property type="match status" value="1"/>
</dbReference>
<dbReference type="EMBL" id="JAGGLM010000003">
    <property type="protein sequence ID" value="MBP2032162.1"/>
    <property type="molecule type" value="Genomic_DNA"/>
</dbReference>
<dbReference type="RefSeq" id="WP_209701092.1">
    <property type="nucleotide sequence ID" value="NZ_JAGGLM010000003.1"/>
</dbReference>
<evidence type="ECO:0000256" key="1">
    <source>
        <dbReference type="ARBA" id="ARBA00001933"/>
    </source>
</evidence>
<dbReference type="InterPro" id="IPR004838">
    <property type="entry name" value="NHTrfase_class1_PyrdxlP-BS"/>
</dbReference>
<dbReference type="InterPro" id="IPR051326">
    <property type="entry name" value="Kynurenine-oxoglutarate_AT"/>
</dbReference>
<evidence type="ECO:0000313" key="7">
    <source>
        <dbReference type="EMBL" id="MBP2032162.1"/>
    </source>
</evidence>
<proteinExistence type="inferred from homology"/>
<dbReference type="PANTHER" id="PTHR43807">
    <property type="entry name" value="FI04487P"/>
    <property type="match status" value="1"/>
</dbReference>
<gene>
    <name evidence="7" type="ORF">J2Z42_000827</name>
</gene>
<dbReference type="InterPro" id="IPR015421">
    <property type="entry name" value="PyrdxlP-dep_Trfase_major"/>
</dbReference>
<dbReference type="Gene3D" id="3.90.1150.10">
    <property type="entry name" value="Aspartate Aminotransferase, domain 1"/>
    <property type="match status" value="1"/>
</dbReference>
<reference evidence="7 8" key="1">
    <citation type="submission" date="2021-03" db="EMBL/GenBank/DDBJ databases">
        <title>Genomic Encyclopedia of Type Strains, Phase IV (KMG-IV): sequencing the most valuable type-strain genomes for metagenomic binning, comparative biology and taxonomic classification.</title>
        <authorList>
            <person name="Goeker M."/>
        </authorList>
    </citation>
    <scope>NUCLEOTIDE SEQUENCE [LARGE SCALE GENOMIC DNA]</scope>
    <source>
        <strain evidence="7 8">DSM 28783</strain>
    </source>
</reference>
<dbReference type="SUPFAM" id="SSF53383">
    <property type="entry name" value="PLP-dependent transferases"/>
    <property type="match status" value="1"/>
</dbReference>
<dbReference type="InterPro" id="IPR015424">
    <property type="entry name" value="PyrdxlP-dep_Trfase"/>
</dbReference>
<dbReference type="InterPro" id="IPR004839">
    <property type="entry name" value="Aminotransferase_I/II_large"/>
</dbReference>
<dbReference type="EC" id="2.6.1.-" evidence="5"/>
<dbReference type="GO" id="GO:0008483">
    <property type="term" value="F:transaminase activity"/>
    <property type="evidence" value="ECO:0007669"/>
    <property type="project" value="UniProtKB-KW"/>
</dbReference>
<accession>A0ABS4KQ37</accession>
<evidence type="ECO:0000313" key="8">
    <source>
        <dbReference type="Proteomes" id="UP001519307"/>
    </source>
</evidence>
<keyword evidence="2 5" id="KW-0032">Aminotransferase</keyword>
<comment type="similarity">
    <text evidence="5">Belongs to the class-I pyridoxal-phosphate-dependent aminotransferase family.</text>
</comment>
<dbReference type="Gene3D" id="3.40.640.10">
    <property type="entry name" value="Type I PLP-dependent aspartate aminotransferase-like (Major domain)"/>
    <property type="match status" value="1"/>
</dbReference>
<protein>
    <recommendedName>
        <fullName evidence="5">Aminotransferase</fullName>
        <ecNumber evidence="5">2.6.1.-</ecNumber>
    </recommendedName>
</protein>
<dbReference type="Pfam" id="PF00155">
    <property type="entry name" value="Aminotran_1_2"/>
    <property type="match status" value="1"/>
</dbReference>
<organism evidence="7 8">
    <name type="scientific">Clostridium algifaecis</name>
    <dbReference type="NCBI Taxonomy" id="1472040"/>
    <lineage>
        <taxon>Bacteria</taxon>
        <taxon>Bacillati</taxon>
        <taxon>Bacillota</taxon>
        <taxon>Clostridia</taxon>
        <taxon>Eubacteriales</taxon>
        <taxon>Clostridiaceae</taxon>
        <taxon>Clostridium</taxon>
    </lineage>
</organism>
<comment type="caution">
    <text evidence="7">The sequence shown here is derived from an EMBL/GenBank/DDBJ whole genome shotgun (WGS) entry which is preliminary data.</text>
</comment>
<sequence>MPELSSKLINFTDSVIRRMTRISNKYGAINLSQGFPDFDPPKEIREALKVAADKGPHQYSITWGAQNFREALAEKQKRFMGIDIDPETQIAVTCGSTEAMMACVMTVCDPGDKVIVFSPFYENYAADAILSGAVPIYVPLNPPEFSFDKEQLEDAFKQKPKALILCNPSNPTGKVFTLEELKYIASLAEKYDTFVITDEVYEHIVMDPYKHIYFASLPGMFDRTLSCSSLSKTYSITGWRLGYVIGNKRIIENIRKVHDFLTVGAAAPLQEAAVTGLKLPDEYYEKLKNLYTRKRDLFLKGLDEAGLKYVKPQGAYYVIVDVSEFNVKNDLKFCEWLAKEVGVGAVPGSSFFKEDINYLIRFHFAKKDETLLKAIERLKTLKEKAKFYKE</sequence>
<dbReference type="PANTHER" id="PTHR43807:SF20">
    <property type="entry name" value="FI04487P"/>
    <property type="match status" value="1"/>
</dbReference>
<evidence type="ECO:0000259" key="6">
    <source>
        <dbReference type="Pfam" id="PF00155"/>
    </source>
</evidence>
<evidence type="ECO:0000256" key="4">
    <source>
        <dbReference type="ARBA" id="ARBA00022898"/>
    </source>
</evidence>
<evidence type="ECO:0000256" key="2">
    <source>
        <dbReference type="ARBA" id="ARBA00022576"/>
    </source>
</evidence>
<keyword evidence="8" id="KW-1185">Reference proteome</keyword>
<keyword evidence="4" id="KW-0663">Pyridoxal phosphate</keyword>
<feature type="domain" description="Aminotransferase class I/classII large" evidence="6">
    <location>
        <begin position="29"/>
        <end position="378"/>
    </location>
</feature>
<evidence type="ECO:0000256" key="3">
    <source>
        <dbReference type="ARBA" id="ARBA00022679"/>
    </source>
</evidence>
<keyword evidence="3 5" id="KW-0808">Transferase</keyword>
<evidence type="ECO:0000256" key="5">
    <source>
        <dbReference type="RuleBase" id="RU000481"/>
    </source>
</evidence>
<dbReference type="Proteomes" id="UP001519307">
    <property type="component" value="Unassembled WGS sequence"/>
</dbReference>
<comment type="cofactor">
    <cofactor evidence="1 5">
        <name>pyridoxal 5'-phosphate</name>
        <dbReference type="ChEBI" id="CHEBI:597326"/>
    </cofactor>
</comment>
<dbReference type="PROSITE" id="PS00105">
    <property type="entry name" value="AA_TRANSFER_CLASS_1"/>
    <property type="match status" value="1"/>
</dbReference>